<dbReference type="InterPro" id="IPR017850">
    <property type="entry name" value="Alkaline_phosphatase_core_sf"/>
</dbReference>
<dbReference type="KEGG" id="sari:H5J25_05365"/>
<dbReference type="Gene3D" id="3.30.1360.180">
    <property type="match status" value="1"/>
</dbReference>
<evidence type="ECO:0000313" key="2">
    <source>
        <dbReference type="EMBL" id="QQV78149.1"/>
    </source>
</evidence>
<evidence type="ECO:0000313" key="3">
    <source>
        <dbReference type="Proteomes" id="UP000595894"/>
    </source>
</evidence>
<sequence>MHWIRHIAALAVCAGLTACTTPSASPPRTASTIEARAPVTILVSIDGFRPDYLRRGYTPNLDAMAAGGVQGEMRPSFPSLTFPNHEAMITGLYPDHNGIVSNTMYDVRRPDAKFTISDAPQATDPFWWDGGEPLWIAAEKAGIRTGVMFWPGVEAAFDGQRPSEWSRYDANFLGDQRVRTMLDWMRRPAAIRPKLAIAYFDLVDKISHKKGPMAPGTFAAVRTTDEWIGELVAGLKDLGQPANIVIVSDHGMREVDPARSVLIGSMLPKGSYRWAQWGPFGGIDAMPGYEAQVAAALLKPNPLMQCWRKSELPARFHYGTHPRVAQFICLAQPGAEVVDTPPTNHGDHGYDPDDPDMAATFIANGPAIRAGAPAPAKFDNVDIYPLMRRLIGLPPAAKIDGSDAPFRGVLKE</sequence>
<keyword evidence="3" id="KW-1185">Reference proteome</keyword>
<accession>A0A974NW69</accession>
<feature type="signal peptide" evidence="1">
    <location>
        <begin position="1"/>
        <end position="24"/>
    </location>
</feature>
<dbReference type="PROSITE" id="PS51257">
    <property type="entry name" value="PROKAR_LIPOPROTEIN"/>
    <property type="match status" value="1"/>
</dbReference>
<organism evidence="2 3">
    <name type="scientific">Sphingomonas aliaeris</name>
    <dbReference type="NCBI Taxonomy" id="2759526"/>
    <lineage>
        <taxon>Bacteria</taxon>
        <taxon>Pseudomonadati</taxon>
        <taxon>Pseudomonadota</taxon>
        <taxon>Alphaproteobacteria</taxon>
        <taxon>Sphingomonadales</taxon>
        <taxon>Sphingomonadaceae</taxon>
        <taxon>Sphingomonas</taxon>
    </lineage>
</organism>
<dbReference type="RefSeq" id="WP_202095080.1">
    <property type="nucleotide sequence ID" value="NZ_CP061035.1"/>
</dbReference>
<dbReference type="Pfam" id="PF01663">
    <property type="entry name" value="Phosphodiest"/>
    <property type="match status" value="1"/>
</dbReference>
<dbReference type="Gene3D" id="3.40.720.10">
    <property type="entry name" value="Alkaline Phosphatase, subunit A"/>
    <property type="match status" value="1"/>
</dbReference>
<reference evidence="3" key="1">
    <citation type="submission" date="2020-09" db="EMBL/GenBank/DDBJ databases">
        <title>Sphingomonas sp., a new species isolated from pork steak.</title>
        <authorList>
            <person name="Heidler von Heilborn D."/>
        </authorList>
    </citation>
    <scope>NUCLEOTIDE SEQUENCE [LARGE SCALE GENOMIC DNA]</scope>
</reference>
<dbReference type="AlphaFoldDB" id="A0A974NW69"/>
<protein>
    <submittedName>
        <fullName evidence="2">Alkaline phosphatase family protein</fullName>
    </submittedName>
</protein>
<dbReference type="EMBL" id="CP061035">
    <property type="protein sequence ID" value="QQV78149.1"/>
    <property type="molecule type" value="Genomic_DNA"/>
</dbReference>
<gene>
    <name evidence="2" type="ORF">H5J25_05365</name>
</gene>
<dbReference type="CDD" id="cd16018">
    <property type="entry name" value="Enpp"/>
    <property type="match status" value="1"/>
</dbReference>
<dbReference type="InterPro" id="IPR002591">
    <property type="entry name" value="Phosphodiest/P_Trfase"/>
</dbReference>
<dbReference type="SUPFAM" id="SSF53649">
    <property type="entry name" value="Alkaline phosphatase-like"/>
    <property type="match status" value="1"/>
</dbReference>
<proteinExistence type="predicted"/>
<dbReference type="PANTHER" id="PTHR10151:SF120">
    <property type="entry name" value="BIS(5'-ADENOSYL)-TRIPHOSPHATASE"/>
    <property type="match status" value="1"/>
</dbReference>
<feature type="chain" id="PRO_5037677971" evidence="1">
    <location>
        <begin position="25"/>
        <end position="412"/>
    </location>
</feature>
<dbReference type="GO" id="GO:0016787">
    <property type="term" value="F:hydrolase activity"/>
    <property type="evidence" value="ECO:0007669"/>
    <property type="project" value="UniProtKB-ARBA"/>
</dbReference>
<evidence type="ECO:0000256" key="1">
    <source>
        <dbReference type="SAM" id="SignalP"/>
    </source>
</evidence>
<keyword evidence="1" id="KW-0732">Signal</keyword>
<dbReference type="Proteomes" id="UP000595894">
    <property type="component" value="Chromosome"/>
</dbReference>
<dbReference type="PANTHER" id="PTHR10151">
    <property type="entry name" value="ECTONUCLEOTIDE PYROPHOSPHATASE/PHOSPHODIESTERASE"/>
    <property type="match status" value="1"/>
</dbReference>
<name>A0A974NW69_9SPHN</name>